<dbReference type="InterPro" id="IPR008969">
    <property type="entry name" value="CarboxyPept-like_regulatory"/>
</dbReference>
<organism evidence="1 2">
    <name type="scientific">Mucilaginibacter sabulilitoris</name>
    <dbReference type="NCBI Taxonomy" id="1173583"/>
    <lineage>
        <taxon>Bacteria</taxon>
        <taxon>Pseudomonadati</taxon>
        <taxon>Bacteroidota</taxon>
        <taxon>Sphingobacteriia</taxon>
        <taxon>Sphingobacteriales</taxon>
        <taxon>Sphingobacteriaceae</taxon>
        <taxon>Mucilaginibacter</taxon>
    </lineage>
</organism>
<proteinExistence type="predicted"/>
<evidence type="ECO:0000313" key="2">
    <source>
        <dbReference type="Proteomes" id="UP001324380"/>
    </source>
</evidence>
<reference evidence="1 2" key="1">
    <citation type="submission" date="2023-11" db="EMBL/GenBank/DDBJ databases">
        <title>Analysis of the Genomes of Mucilaginibacter gossypii cycad 4 and M. sabulilitoris SNA2: microbes with the potential for plant growth promotion.</title>
        <authorList>
            <person name="Hirsch A.M."/>
            <person name="Humm E."/>
            <person name="Rubbi M."/>
            <person name="Del Vecchio G."/>
            <person name="Ha S.M."/>
            <person name="Pellegrini M."/>
            <person name="Gunsalus R.P."/>
        </authorList>
    </citation>
    <scope>NUCLEOTIDE SEQUENCE [LARGE SCALE GENOMIC DNA]</scope>
    <source>
        <strain evidence="1 2">SNA2</strain>
    </source>
</reference>
<dbReference type="SUPFAM" id="SSF49464">
    <property type="entry name" value="Carboxypeptidase regulatory domain-like"/>
    <property type="match status" value="1"/>
</dbReference>
<dbReference type="EMBL" id="CP139558">
    <property type="protein sequence ID" value="WPU94285.1"/>
    <property type="molecule type" value="Genomic_DNA"/>
</dbReference>
<name>A0ABZ0TT00_9SPHI</name>
<evidence type="ECO:0000313" key="1">
    <source>
        <dbReference type="EMBL" id="WPU94285.1"/>
    </source>
</evidence>
<protein>
    <recommendedName>
        <fullName evidence="3">Carboxypeptidase-like regulatory domain-containing protein</fullName>
    </recommendedName>
</protein>
<dbReference type="Proteomes" id="UP001324380">
    <property type="component" value="Chromosome"/>
</dbReference>
<accession>A0ABZ0TT00</accession>
<gene>
    <name evidence="1" type="ORF">SNE25_01950</name>
</gene>
<dbReference type="RefSeq" id="WP_321563408.1">
    <property type="nucleotide sequence ID" value="NZ_CP139558.1"/>
</dbReference>
<sequence length="266" mass="30541">MTRHCRTFIFGANMKIWLLLFFFTLSVTVFAQQKTIDGIVFDKVSKDRIAKVNVLNTTTGKSVYNTLKGEFKIEAQPGDVLVFTKSDHHPDTLKIQSTAPLAVYMTRNAIQLKEVIVRDTMLNPQKQLIATKKDYTKIYGSLDNHDLLSVAPGMGAGIGIDALWNSLSRSGRNAEHLRGIIERDYRQNVIDYRFNRTYVGSITNLKDEQLTEFMRRYRPGYYLVTTASDYEFITSIKTNLKRFLRAPRRYDLPVLVTPKAEDLDKK</sequence>
<evidence type="ECO:0008006" key="3">
    <source>
        <dbReference type="Google" id="ProtNLM"/>
    </source>
</evidence>
<keyword evidence="2" id="KW-1185">Reference proteome</keyword>